<accession>V2WAJ6</accession>
<gene>
    <name evidence="2" type="ORF">Moror_13523</name>
</gene>
<feature type="compositionally biased region" description="Acidic residues" evidence="1">
    <location>
        <begin position="230"/>
        <end position="246"/>
    </location>
</feature>
<dbReference type="HOGENOM" id="CLU_1131336_0_0_1"/>
<dbReference type="OrthoDB" id="3253416at2759"/>
<keyword evidence="3" id="KW-1185">Reference proteome</keyword>
<feature type="compositionally biased region" description="Acidic residues" evidence="1">
    <location>
        <begin position="193"/>
        <end position="203"/>
    </location>
</feature>
<organism evidence="2 3">
    <name type="scientific">Moniliophthora roreri (strain MCA 2997)</name>
    <name type="common">Cocoa frosty pod rot fungus</name>
    <name type="synonym">Crinipellis roreri</name>
    <dbReference type="NCBI Taxonomy" id="1381753"/>
    <lineage>
        <taxon>Eukaryota</taxon>
        <taxon>Fungi</taxon>
        <taxon>Dikarya</taxon>
        <taxon>Basidiomycota</taxon>
        <taxon>Agaricomycotina</taxon>
        <taxon>Agaricomycetes</taxon>
        <taxon>Agaricomycetidae</taxon>
        <taxon>Agaricales</taxon>
        <taxon>Marasmiineae</taxon>
        <taxon>Marasmiaceae</taxon>
        <taxon>Moniliophthora</taxon>
    </lineage>
</organism>
<comment type="caution">
    <text evidence="2">The sequence shown here is derived from an EMBL/GenBank/DDBJ whole genome shotgun (WGS) entry which is preliminary data.</text>
</comment>
<evidence type="ECO:0000256" key="1">
    <source>
        <dbReference type="SAM" id="MobiDB-lite"/>
    </source>
</evidence>
<evidence type="ECO:0000313" key="3">
    <source>
        <dbReference type="Proteomes" id="UP000017559"/>
    </source>
</evidence>
<sequence length="246" mass="27703">RYFRRGPFADFLKEKFKVNVFDFLGLYEAYVLGTRKLNSAELKRDCSSRLGTGLEEITNSRAKNLNFKHYRSAIQEKYAVRIVGWPSTVEFCAVYNLLMDQVHILHDAILSGAVKWEKMQAYKFHKFQAELERDHALRLDVDAVRDNCSDTSGTHKKCKCVDGANPGPAKKCSRQAKGKQRAMVVNDSNCEVPSEDGSDDESLADSNDPSRLGSSDENGSDIDGNSNNSEDCDQLDDEEEDELLED</sequence>
<dbReference type="Proteomes" id="UP000017559">
    <property type="component" value="Unassembled WGS sequence"/>
</dbReference>
<feature type="non-terminal residue" evidence="2">
    <location>
        <position position="1"/>
    </location>
</feature>
<dbReference type="EMBL" id="AWSO01001435">
    <property type="protein sequence ID" value="ESK83828.1"/>
    <property type="molecule type" value="Genomic_DNA"/>
</dbReference>
<feature type="region of interest" description="Disordered" evidence="1">
    <location>
        <begin position="183"/>
        <end position="246"/>
    </location>
</feature>
<evidence type="ECO:0000313" key="2">
    <source>
        <dbReference type="EMBL" id="ESK83828.1"/>
    </source>
</evidence>
<reference evidence="2 3" key="1">
    <citation type="journal article" date="2014" name="BMC Genomics">
        <title>Genome and secretome analysis of the hemibiotrophic fungal pathogen, Moniliophthora roreri, which causes frosty pod rot disease of cacao: mechanisms of the biotrophic and necrotrophic phases.</title>
        <authorList>
            <person name="Meinhardt L.W."/>
            <person name="Costa G.G.L."/>
            <person name="Thomazella D.P.T."/>
            <person name="Teixeira P.J.P.L."/>
            <person name="Carazzolle M.F."/>
            <person name="Schuster S.C."/>
            <person name="Carlson J.E."/>
            <person name="Guiltinan M.J."/>
            <person name="Mieczkowski P."/>
            <person name="Farmer A."/>
            <person name="Ramaraj T."/>
            <person name="Crozier J."/>
            <person name="Davis R.E."/>
            <person name="Shao J."/>
            <person name="Melnick R.L."/>
            <person name="Pereira G.A.G."/>
            <person name="Bailey B.A."/>
        </authorList>
    </citation>
    <scope>NUCLEOTIDE SEQUENCE [LARGE SCALE GENOMIC DNA]</scope>
    <source>
        <strain evidence="2 3">MCA 2997</strain>
    </source>
</reference>
<name>V2WAJ6_MONRO</name>
<feature type="compositionally biased region" description="Low complexity" evidence="1">
    <location>
        <begin position="213"/>
        <end position="229"/>
    </location>
</feature>
<dbReference type="STRING" id="1381753.V2WAJ6"/>
<proteinExistence type="predicted"/>
<protein>
    <submittedName>
        <fullName evidence="2">Uncharacterized protein</fullName>
    </submittedName>
</protein>
<dbReference type="KEGG" id="mrr:Moror_13523"/>
<dbReference type="AlphaFoldDB" id="V2WAJ6"/>